<accession>A0A212CIP0</accession>
<dbReference type="InterPro" id="IPR002130">
    <property type="entry name" value="Cyclophilin-type_PPIase_dom"/>
</dbReference>
<dbReference type="PANTHER" id="PTHR11071:SF490">
    <property type="entry name" value="PEPTIDYL-PROLYL CIS-TRANS ISOMERASE A"/>
    <property type="match status" value="1"/>
</dbReference>
<dbReference type="PROSITE" id="PS50072">
    <property type="entry name" value="CSA_PPIASE_2"/>
    <property type="match status" value="1"/>
</dbReference>
<comment type="caution">
    <text evidence="3">The sequence shown here is derived from an EMBL/GenBank/DDBJ whole genome shotgun (WGS) entry which is preliminary data.</text>
</comment>
<evidence type="ECO:0000313" key="3">
    <source>
        <dbReference type="EMBL" id="OWK05916.1"/>
    </source>
</evidence>
<dbReference type="FunFam" id="2.40.100.10:FF:000029">
    <property type="entry name" value="Peptidyl-prolyl cis-trans isomerase"/>
    <property type="match status" value="1"/>
</dbReference>
<dbReference type="SUPFAM" id="SSF50891">
    <property type="entry name" value="Cyclophilin-like"/>
    <property type="match status" value="1"/>
</dbReference>
<dbReference type="Pfam" id="PF00160">
    <property type="entry name" value="Pro_isomerase"/>
    <property type="match status" value="1"/>
</dbReference>
<dbReference type="GO" id="GO:0005737">
    <property type="term" value="C:cytoplasm"/>
    <property type="evidence" value="ECO:0007669"/>
    <property type="project" value="TreeGrafter"/>
</dbReference>
<protein>
    <recommendedName>
        <fullName evidence="1">Peptidyl-prolyl cis-trans isomerase</fullName>
        <shortName evidence="1">PPIase</shortName>
        <ecNumber evidence="1">5.2.1.8</ecNumber>
    </recommendedName>
</protein>
<name>A0A212CIP0_CEREH</name>
<dbReference type="PRINTS" id="PR00153">
    <property type="entry name" value="CSAPPISMRASE"/>
</dbReference>
<reference evidence="3 4" key="1">
    <citation type="journal article" date="2018" name="Mol. Genet. Genomics">
        <title>The red deer Cervus elaphus genome CerEla1.0: sequencing, annotating, genes, and chromosomes.</title>
        <authorList>
            <person name="Bana N.A."/>
            <person name="Nyiri A."/>
            <person name="Nagy J."/>
            <person name="Frank K."/>
            <person name="Nagy T."/>
            <person name="Steger V."/>
            <person name="Schiller M."/>
            <person name="Lakatos P."/>
            <person name="Sugar L."/>
            <person name="Horn P."/>
            <person name="Barta E."/>
            <person name="Orosz L."/>
        </authorList>
    </citation>
    <scope>NUCLEOTIDE SEQUENCE [LARGE SCALE GENOMIC DNA]</scope>
    <source>
        <strain evidence="3">Hungarian</strain>
    </source>
</reference>
<dbReference type="InterPro" id="IPR029000">
    <property type="entry name" value="Cyclophilin-like_dom_sf"/>
</dbReference>
<keyword evidence="4" id="KW-1185">Reference proteome</keyword>
<comment type="function">
    <text evidence="1">PPIases accelerate the folding of proteins. It catalyzes the cis-trans isomerization of proline imidic peptide bonds in oligopeptides.</text>
</comment>
<dbReference type="GO" id="GO:0016018">
    <property type="term" value="F:cyclosporin A binding"/>
    <property type="evidence" value="ECO:0007669"/>
    <property type="project" value="TreeGrafter"/>
</dbReference>
<organism evidence="3 4">
    <name type="scientific">Cervus elaphus hippelaphus</name>
    <name type="common">European red deer</name>
    <dbReference type="NCBI Taxonomy" id="46360"/>
    <lineage>
        <taxon>Eukaryota</taxon>
        <taxon>Metazoa</taxon>
        <taxon>Chordata</taxon>
        <taxon>Craniata</taxon>
        <taxon>Vertebrata</taxon>
        <taxon>Euteleostomi</taxon>
        <taxon>Mammalia</taxon>
        <taxon>Eutheria</taxon>
        <taxon>Laurasiatheria</taxon>
        <taxon>Artiodactyla</taxon>
        <taxon>Ruminantia</taxon>
        <taxon>Pecora</taxon>
        <taxon>Cervidae</taxon>
        <taxon>Cervinae</taxon>
        <taxon>Cervus</taxon>
    </lineage>
</organism>
<dbReference type="AlphaFoldDB" id="A0A212CIP0"/>
<evidence type="ECO:0000313" key="4">
    <source>
        <dbReference type="Proteomes" id="UP000242450"/>
    </source>
</evidence>
<dbReference type="EMBL" id="MKHE01000019">
    <property type="protein sequence ID" value="OWK05916.1"/>
    <property type="molecule type" value="Genomic_DNA"/>
</dbReference>
<keyword evidence="1" id="KW-0697">Rotamase</keyword>
<keyword evidence="1" id="KW-0413">Isomerase</keyword>
<dbReference type="Proteomes" id="UP000242450">
    <property type="component" value="Chromosome 19"/>
</dbReference>
<dbReference type="GO" id="GO:0003755">
    <property type="term" value="F:peptidyl-prolyl cis-trans isomerase activity"/>
    <property type="evidence" value="ECO:0007669"/>
    <property type="project" value="UniProtKB-UniRule"/>
</dbReference>
<dbReference type="PANTHER" id="PTHR11071">
    <property type="entry name" value="PEPTIDYL-PROLYL CIS-TRANS ISOMERASE"/>
    <property type="match status" value="1"/>
</dbReference>
<gene>
    <name evidence="3" type="ORF">Celaphus_00012504</name>
</gene>
<proteinExistence type="inferred from homology"/>
<sequence>MLTQVALYLYVDSIGAAHLRQLVGHRNWQDRSEMRFNGMLVKKEKKKKGKKAKAPLESAVHLPALITYYSALKGISFNKLEPAKSTSKSHCKTKFQRQQDGDFTRHNGAGGKFIYGEKFEDGYFILKHTGPGILSMANAGPNTNSSQFFICSAKIEWLDGKHAVFGKVKEGVNTVEAMERFGSRNGKTGKKTTIADYKIKNKIIPNLMQLND</sequence>
<comment type="similarity">
    <text evidence="1">Belongs to the cyclophilin-type PPIase family.</text>
</comment>
<evidence type="ECO:0000256" key="1">
    <source>
        <dbReference type="RuleBase" id="RU363019"/>
    </source>
</evidence>
<dbReference type="EC" id="5.2.1.8" evidence="1"/>
<feature type="domain" description="PPIase cyclophilin-type" evidence="2">
    <location>
        <begin position="99"/>
        <end position="199"/>
    </location>
</feature>
<dbReference type="Gene3D" id="2.40.100.10">
    <property type="entry name" value="Cyclophilin-like"/>
    <property type="match status" value="1"/>
</dbReference>
<evidence type="ECO:0000259" key="2">
    <source>
        <dbReference type="PROSITE" id="PS50072"/>
    </source>
</evidence>
<comment type="catalytic activity">
    <reaction evidence="1">
        <text>[protein]-peptidylproline (omega=180) = [protein]-peptidylproline (omega=0)</text>
        <dbReference type="Rhea" id="RHEA:16237"/>
        <dbReference type="Rhea" id="RHEA-COMP:10747"/>
        <dbReference type="Rhea" id="RHEA-COMP:10748"/>
        <dbReference type="ChEBI" id="CHEBI:83833"/>
        <dbReference type="ChEBI" id="CHEBI:83834"/>
        <dbReference type="EC" id="5.2.1.8"/>
    </reaction>
</comment>
<dbReference type="GO" id="GO:0006457">
    <property type="term" value="P:protein folding"/>
    <property type="evidence" value="ECO:0007669"/>
    <property type="project" value="TreeGrafter"/>
</dbReference>